<sequence length="78" mass="8012">MNNESPPGQAEAHRDTFPAMGRIIDALAILISAAAAAVVVALWVGVVAPTVAMKLVAALAIAAAILIALAFIVHKREK</sequence>
<keyword evidence="1" id="KW-0812">Transmembrane</keyword>
<dbReference type="EMBL" id="JAAKZF010000028">
    <property type="protein sequence ID" value="NGO53178.1"/>
    <property type="molecule type" value="Genomic_DNA"/>
</dbReference>
<dbReference type="AlphaFoldDB" id="A0A6G4WFP6"/>
<comment type="caution">
    <text evidence="2">The sequence shown here is derived from an EMBL/GenBank/DDBJ whole genome shotgun (WGS) entry which is preliminary data.</text>
</comment>
<dbReference type="Proteomes" id="UP001642900">
    <property type="component" value="Unassembled WGS sequence"/>
</dbReference>
<protein>
    <submittedName>
        <fullName evidence="2">Uncharacterized protein</fullName>
    </submittedName>
</protein>
<keyword evidence="1" id="KW-0472">Membrane</keyword>
<feature type="transmembrane region" description="Helical" evidence="1">
    <location>
        <begin position="23"/>
        <end position="45"/>
    </location>
</feature>
<feature type="transmembrane region" description="Helical" evidence="1">
    <location>
        <begin position="51"/>
        <end position="73"/>
    </location>
</feature>
<organism evidence="2 3">
    <name type="scientific">Allomesorhizobium camelthorni</name>
    <dbReference type="NCBI Taxonomy" id="475069"/>
    <lineage>
        <taxon>Bacteria</taxon>
        <taxon>Pseudomonadati</taxon>
        <taxon>Pseudomonadota</taxon>
        <taxon>Alphaproteobacteria</taxon>
        <taxon>Hyphomicrobiales</taxon>
        <taxon>Phyllobacteriaceae</taxon>
        <taxon>Allomesorhizobium</taxon>
    </lineage>
</organism>
<dbReference type="RefSeq" id="WP_165030295.1">
    <property type="nucleotide sequence ID" value="NZ_JAAKZF010000028.1"/>
</dbReference>
<proteinExistence type="predicted"/>
<evidence type="ECO:0000313" key="2">
    <source>
        <dbReference type="EMBL" id="NGO53178.1"/>
    </source>
</evidence>
<reference evidence="2 3" key="1">
    <citation type="submission" date="2020-02" db="EMBL/GenBank/DDBJ databases">
        <title>Genome sequence of strain CCNWXJ40-4.</title>
        <authorList>
            <person name="Gao J."/>
            <person name="Sun J."/>
        </authorList>
    </citation>
    <scope>NUCLEOTIDE SEQUENCE [LARGE SCALE GENOMIC DNA]</scope>
    <source>
        <strain evidence="2 3">CCNWXJ 40-4</strain>
    </source>
</reference>
<keyword evidence="1" id="KW-1133">Transmembrane helix</keyword>
<gene>
    <name evidence="2" type="ORF">G6N73_18735</name>
</gene>
<name>A0A6G4WFP6_9HYPH</name>
<keyword evidence="3" id="KW-1185">Reference proteome</keyword>
<accession>A0A6G4WFP6</accession>
<evidence type="ECO:0000313" key="3">
    <source>
        <dbReference type="Proteomes" id="UP001642900"/>
    </source>
</evidence>
<evidence type="ECO:0000256" key="1">
    <source>
        <dbReference type="SAM" id="Phobius"/>
    </source>
</evidence>